<dbReference type="Pfam" id="PF07977">
    <property type="entry name" value="FabA"/>
    <property type="match status" value="2"/>
</dbReference>
<name>A0A931CYU9_9BACT</name>
<dbReference type="InterPro" id="IPR013114">
    <property type="entry name" value="FabA_FabZ"/>
</dbReference>
<dbReference type="SUPFAM" id="SSF54637">
    <property type="entry name" value="Thioesterase/thiol ester dehydrase-isomerase"/>
    <property type="match status" value="2"/>
</dbReference>
<sequence length="349" mass="38936">YFFMDRVLTADHVPWQMQPDGWIETAYDVPADAWYFTANYTSTLPFCILLEIALQPCGWLAAYAGSALHSEDRLHFRNLGGTARCIQEIPRDAGTLLVRVRMTDVSKAGAMILQSFDMQVSNHGQTVYEGTTRFGFFTAQALASQKGIQNCALVSDTPAVPREPFKVFPSVSPRTPADLSMDPDTGMPADALRMIDAIEVMDPSGGKFNHGYIRAKKTVDPKEWFFDAHFYQDPVCPGSLGIESFLQTLRYYLLETFSMDPSTHAVSPVLGDTHEWVYRGQIIPTHKEVTIHTHIRQVSQENDIYAVKADGALCVDGRVIYEMKNFGLAFAPVGLKKTGDHLTRIFAPV</sequence>
<comment type="caution">
    <text evidence="2">The sequence shown here is derived from an EMBL/GenBank/DDBJ whole genome shotgun (WGS) entry which is preliminary data.</text>
</comment>
<proteinExistence type="predicted"/>
<dbReference type="EMBL" id="JACCQK010000503">
    <property type="protein sequence ID" value="MBG0779931.1"/>
    <property type="molecule type" value="Genomic_DNA"/>
</dbReference>
<evidence type="ECO:0000313" key="3">
    <source>
        <dbReference type="Proteomes" id="UP000706172"/>
    </source>
</evidence>
<dbReference type="GO" id="GO:0016829">
    <property type="term" value="F:lyase activity"/>
    <property type="evidence" value="ECO:0007669"/>
    <property type="project" value="UniProtKB-KW"/>
</dbReference>
<evidence type="ECO:0000256" key="1">
    <source>
        <dbReference type="ARBA" id="ARBA00023239"/>
    </source>
</evidence>
<dbReference type="InterPro" id="IPR029069">
    <property type="entry name" value="HotDog_dom_sf"/>
</dbReference>
<protein>
    <submittedName>
        <fullName evidence="2">Polyketide-type polyunsaturated fatty acid synthase PfaA</fullName>
    </submittedName>
</protein>
<organism evidence="2 3">
    <name type="scientific">Desulfotignum balticum</name>
    <dbReference type="NCBI Taxonomy" id="115781"/>
    <lineage>
        <taxon>Bacteria</taxon>
        <taxon>Pseudomonadati</taxon>
        <taxon>Thermodesulfobacteriota</taxon>
        <taxon>Desulfobacteria</taxon>
        <taxon>Desulfobacterales</taxon>
        <taxon>Desulfobacteraceae</taxon>
        <taxon>Desulfotignum</taxon>
    </lineage>
</organism>
<dbReference type="AlphaFoldDB" id="A0A931CYU9"/>
<evidence type="ECO:0000313" key="2">
    <source>
        <dbReference type="EMBL" id="MBG0779931.1"/>
    </source>
</evidence>
<accession>A0A931CYU9</accession>
<dbReference type="Gene3D" id="3.10.129.10">
    <property type="entry name" value="Hotdog Thioesterase"/>
    <property type="match status" value="2"/>
</dbReference>
<keyword evidence="1" id="KW-0456">Lyase</keyword>
<dbReference type="Proteomes" id="UP000706172">
    <property type="component" value="Unassembled WGS sequence"/>
</dbReference>
<dbReference type="PANTHER" id="PTHR30272:SF8">
    <property type="entry name" value="3-HYDROXYDECANOYL-[ACYL-CARRIER-PROTEIN] DEHYDRATASE"/>
    <property type="match status" value="1"/>
</dbReference>
<reference evidence="2" key="1">
    <citation type="submission" date="2020-07" db="EMBL/GenBank/DDBJ databases">
        <title>Severe corrosion of carbon steel in oil field produced water can be linked to methanogenic archaea containing a special type of NiFe hydrogenase.</title>
        <authorList>
            <person name="Lahme S."/>
            <person name="Mand J."/>
            <person name="Longwell J."/>
            <person name="Smith R."/>
            <person name="Enning D."/>
        </authorList>
    </citation>
    <scope>NUCLEOTIDE SEQUENCE</scope>
    <source>
        <strain evidence="2">MIC098Bin6</strain>
    </source>
</reference>
<feature type="non-terminal residue" evidence="2">
    <location>
        <position position="1"/>
    </location>
</feature>
<gene>
    <name evidence="2" type="ORF">H0S81_08400</name>
</gene>
<dbReference type="PANTHER" id="PTHR30272">
    <property type="entry name" value="3-HYDROXYACYL-[ACYL-CARRIER-PROTEIN] DEHYDRATASE"/>
    <property type="match status" value="1"/>
</dbReference>